<keyword evidence="5 8" id="KW-0812">Transmembrane</keyword>
<comment type="similarity">
    <text evidence="8">Belongs to the binding-protein-dependent transport system permease family.</text>
</comment>
<dbReference type="Pfam" id="PF00528">
    <property type="entry name" value="BPD_transp_1"/>
    <property type="match status" value="1"/>
</dbReference>
<feature type="transmembrane region" description="Helical" evidence="8">
    <location>
        <begin position="210"/>
        <end position="231"/>
    </location>
</feature>
<evidence type="ECO:0000256" key="6">
    <source>
        <dbReference type="ARBA" id="ARBA00022989"/>
    </source>
</evidence>
<dbReference type="GO" id="GO:0005886">
    <property type="term" value="C:plasma membrane"/>
    <property type="evidence" value="ECO:0007669"/>
    <property type="project" value="UniProtKB-SubCell"/>
</dbReference>
<evidence type="ECO:0000313" key="11">
    <source>
        <dbReference type="Proteomes" id="UP000190667"/>
    </source>
</evidence>
<dbReference type="STRING" id="1926881.BTJ39_11985"/>
<keyword evidence="3" id="KW-1003">Cell membrane</keyword>
<feature type="transmembrane region" description="Helical" evidence="8">
    <location>
        <begin position="49"/>
        <end position="76"/>
    </location>
</feature>
<comment type="caution">
    <text evidence="10">The sequence shown here is derived from an EMBL/GenBank/DDBJ whole genome shotgun (WGS) entry which is preliminary data.</text>
</comment>
<accession>A0A1S8YLD0</accession>
<dbReference type="EMBL" id="MRUL01000007">
    <property type="protein sequence ID" value="OON39752.1"/>
    <property type="molecule type" value="Genomic_DNA"/>
</dbReference>
<keyword evidence="11" id="KW-1185">Reference proteome</keyword>
<keyword evidence="4" id="KW-0997">Cell inner membrane</keyword>
<evidence type="ECO:0000256" key="7">
    <source>
        <dbReference type="ARBA" id="ARBA00023136"/>
    </source>
</evidence>
<evidence type="ECO:0000313" key="10">
    <source>
        <dbReference type="EMBL" id="OON39752.1"/>
    </source>
</evidence>
<gene>
    <name evidence="10" type="ORF">BTJ39_11985</name>
</gene>
<dbReference type="Proteomes" id="UP000190667">
    <property type="component" value="Unassembled WGS sequence"/>
</dbReference>
<evidence type="ECO:0000256" key="3">
    <source>
        <dbReference type="ARBA" id="ARBA00022475"/>
    </source>
</evidence>
<sequence>MNANLIRGSGVFGGLLLLWWGVSLSGVPAFLLPSPAATAGALWHNLGYLVWNSLITAGEILCGLAFGVLLGVALALGMAISARLQRWLMPLVLASQAIPVFALAPLLVLWLGFGIGAKVTMAILVIFFPVTSAFFDGLRRVNPDYLDLARTMGATPRAQLRHVRLMAALPALGSGLRMAAAVAPIGAIIGEWVGSAQGLGYVMLNANARLQTDICFAALFILVVMTVALWLTTDALLHRLINWSPE</sequence>
<evidence type="ECO:0000256" key="4">
    <source>
        <dbReference type="ARBA" id="ARBA00022519"/>
    </source>
</evidence>
<dbReference type="InterPro" id="IPR035906">
    <property type="entry name" value="MetI-like_sf"/>
</dbReference>
<evidence type="ECO:0000256" key="2">
    <source>
        <dbReference type="ARBA" id="ARBA00022448"/>
    </source>
</evidence>
<dbReference type="PANTHER" id="PTHR30151:SF20">
    <property type="entry name" value="ABC TRANSPORTER PERMEASE PROTEIN HI_0355-RELATED"/>
    <property type="match status" value="1"/>
</dbReference>
<evidence type="ECO:0000256" key="8">
    <source>
        <dbReference type="RuleBase" id="RU363032"/>
    </source>
</evidence>
<organism evidence="10 11">
    <name type="scientific">Izhakiella australiensis</name>
    <dbReference type="NCBI Taxonomy" id="1926881"/>
    <lineage>
        <taxon>Bacteria</taxon>
        <taxon>Pseudomonadati</taxon>
        <taxon>Pseudomonadota</taxon>
        <taxon>Gammaproteobacteria</taxon>
        <taxon>Enterobacterales</taxon>
        <taxon>Erwiniaceae</taxon>
        <taxon>Izhakiella</taxon>
    </lineage>
</organism>
<evidence type="ECO:0000256" key="1">
    <source>
        <dbReference type="ARBA" id="ARBA00004429"/>
    </source>
</evidence>
<dbReference type="CDD" id="cd06261">
    <property type="entry name" value="TM_PBP2"/>
    <property type="match status" value="1"/>
</dbReference>
<evidence type="ECO:0000256" key="5">
    <source>
        <dbReference type="ARBA" id="ARBA00022692"/>
    </source>
</evidence>
<keyword evidence="6 8" id="KW-1133">Transmembrane helix</keyword>
<keyword evidence="7 8" id="KW-0472">Membrane</keyword>
<dbReference type="PROSITE" id="PS50928">
    <property type="entry name" value="ABC_TM1"/>
    <property type="match status" value="1"/>
</dbReference>
<dbReference type="AlphaFoldDB" id="A0A1S8YLD0"/>
<dbReference type="SUPFAM" id="SSF161098">
    <property type="entry name" value="MetI-like"/>
    <property type="match status" value="1"/>
</dbReference>
<dbReference type="PANTHER" id="PTHR30151">
    <property type="entry name" value="ALKANE SULFONATE ABC TRANSPORTER-RELATED, MEMBRANE SUBUNIT"/>
    <property type="match status" value="1"/>
</dbReference>
<feature type="domain" description="ABC transmembrane type-1" evidence="9">
    <location>
        <begin position="49"/>
        <end position="233"/>
    </location>
</feature>
<reference evidence="10 11" key="1">
    <citation type="submission" date="2016-12" db="EMBL/GenBank/DDBJ databases">
        <title>Izhakiella australiana sp. nov. of genus Izhakiella isolated from Australian desert.</title>
        <authorList>
            <person name="Ji M."/>
        </authorList>
    </citation>
    <scope>NUCLEOTIDE SEQUENCE [LARGE SCALE GENOMIC DNA]</scope>
    <source>
        <strain evidence="10 11">D4N98</strain>
    </source>
</reference>
<keyword evidence="2 8" id="KW-0813">Transport</keyword>
<dbReference type="Gene3D" id="1.10.3720.10">
    <property type="entry name" value="MetI-like"/>
    <property type="match status" value="1"/>
</dbReference>
<dbReference type="GO" id="GO:0055085">
    <property type="term" value="P:transmembrane transport"/>
    <property type="evidence" value="ECO:0007669"/>
    <property type="project" value="InterPro"/>
</dbReference>
<dbReference type="OrthoDB" id="8138334at2"/>
<dbReference type="RefSeq" id="WP_078002940.1">
    <property type="nucleotide sequence ID" value="NZ_MRUL01000007.1"/>
</dbReference>
<dbReference type="InterPro" id="IPR000515">
    <property type="entry name" value="MetI-like"/>
</dbReference>
<comment type="subcellular location">
    <subcellularLocation>
        <location evidence="1">Cell inner membrane</location>
        <topology evidence="1">Multi-pass membrane protein</topology>
    </subcellularLocation>
    <subcellularLocation>
        <location evidence="8">Cell membrane</location>
        <topology evidence="8">Multi-pass membrane protein</topology>
    </subcellularLocation>
</comment>
<evidence type="ECO:0000259" key="9">
    <source>
        <dbReference type="PROSITE" id="PS50928"/>
    </source>
</evidence>
<proteinExistence type="inferred from homology"/>
<protein>
    <submittedName>
        <fullName evidence="10">ABC transporter permease</fullName>
    </submittedName>
</protein>
<name>A0A1S8YLD0_9GAMM</name>